<name>A0A7U2FCG9_PHANO</name>
<accession>A0A7U2FCG9</accession>
<organism evidence="1 2">
    <name type="scientific">Phaeosphaeria nodorum (strain SN15 / ATCC MYA-4574 / FGSC 10173)</name>
    <name type="common">Glume blotch fungus</name>
    <name type="synonym">Parastagonospora nodorum</name>
    <dbReference type="NCBI Taxonomy" id="321614"/>
    <lineage>
        <taxon>Eukaryota</taxon>
        <taxon>Fungi</taxon>
        <taxon>Dikarya</taxon>
        <taxon>Ascomycota</taxon>
        <taxon>Pezizomycotina</taxon>
        <taxon>Dothideomycetes</taxon>
        <taxon>Pleosporomycetidae</taxon>
        <taxon>Pleosporales</taxon>
        <taxon>Pleosporineae</taxon>
        <taxon>Phaeosphaeriaceae</taxon>
        <taxon>Parastagonospora</taxon>
    </lineage>
</organism>
<evidence type="ECO:0000313" key="1">
    <source>
        <dbReference type="EMBL" id="QRD02730.1"/>
    </source>
</evidence>
<evidence type="ECO:0000313" key="2">
    <source>
        <dbReference type="Proteomes" id="UP000663193"/>
    </source>
</evidence>
<dbReference type="AlphaFoldDB" id="A0A7U2FCG9"/>
<protein>
    <submittedName>
        <fullName evidence="1">Uncharacterized protein</fullName>
    </submittedName>
</protein>
<dbReference type="VEuPathDB" id="FungiDB:JI435_418520"/>
<keyword evidence="2" id="KW-1185">Reference proteome</keyword>
<proteinExistence type="predicted"/>
<sequence>MRGSSSLQYHRLGFLKALGKTAMTSDGVLGEVHHCTMLDRAPAGGATAGTRLSRDNARHHVHCLHHIVILLSDVLMVSTLGSRVVTRYSRLQIRTAFHLST</sequence>
<reference evidence="2" key="1">
    <citation type="journal article" date="2021" name="BMC Genomics">
        <title>Chromosome-level genome assembly and manually-curated proteome of model necrotroph Parastagonospora nodorum Sn15 reveals a genome-wide trove of candidate effector homologs, and redundancy of virulence-related functions within an accessory chromosome.</title>
        <authorList>
            <person name="Bertazzoni S."/>
            <person name="Jones D.A.B."/>
            <person name="Phan H.T."/>
            <person name="Tan K.-C."/>
            <person name="Hane J.K."/>
        </authorList>
    </citation>
    <scope>NUCLEOTIDE SEQUENCE [LARGE SCALE GENOMIC DNA]</scope>
    <source>
        <strain evidence="2">SN15 / ATCC MYA-4574 / FGSC 10173)</strain>
    </source>
</reference>
<gene>
    <name evidence="1" type="ORF">JI435_418520</name>
</gene>
<dbReference type="EMBL" id="CP069036">
    <property type="protein sequence ID" value="QRD02730.1"/>
    <property type="molecule type" value="Genomic_DNA"/>
</dbReference>
<dbReference type="Proteomes" id="UP000663193">
    <property type="component" value="Chromosome 14"/>
</dbReference>